<keyword evidence="4 10" id="KW-1133">Transmembrane helix</keyword>
<dbReference type="GO" id="GO:0005254">
    <property type="term" value="F:chloride channel activity"/>
    <property type="evidence" value="ECO:0007669"/>
    <property type="project" value="UniProtKB-KW"/>
</dbReference>
<dbReference type="InterPro" id="IPR001807">
    <property type="entry name" value="ClC"/>
</dbReference>
<organism evidence="11 12">
    <name type="scientific">Candidatus Venteria ishoeyi</name>
    <dbReference type="NCBI Taxonomy" id="1899563"/>
    <lineage>
        <taxon>Bacteria</taxon>
        <taxon>Pseudomonadati</taxon>
        <taxon>Pseudomonadota</taxon>
        <taxon>Gammaproteobacteria</taxon>
        <taxon>Thiotrichales</taxon>
        <taxon>Thiotrichaceae</taxon>
        <taxon>Venteria</taxon>
    </lineage>
</organism>
<feature type="transmembrane region" description="Helical" evidence="10">
    <location>
        <begin position="324"/>
        <end position="343"/>
    </location>
</feature>
<evidence type="ECO:0000256" key="5">
    <source>
        <dbReference type="ARBA" id="ARBA00023065"/>
    </source>
</evidence>
<feature type="transmembrane region" description="Helical" evidence="10">
    <location>
        <begin position="104"/>
        <end position="121"/>
    </location>
</feature>
<dbReference type="Gene3D" id="1.10.3080.10">
    <property type="entry name" value="Clc chloride channel"/>
    <property type="match status" value="1"/>
</dbReference>
<keyword evidence="8" id="KW-0868">Chloride</keyword>
<reference evidence="11 12" key="1">
    <citation type="submission" date="2016-10" db="EMBL/GenBank/DDBJ databases">
        <authorList>
            <person name="de Groot N.N."/>
        </authorList>
    </citation>
    <scope>NUCLEOTIDE SEQUENCE [LARGE SCALE GENOMIC DNA]</scope>
    <source>
        <strain evidence="11">MBHS1</strain>
    </source>
</reference>
<evidence type="ECO:0000256" key="2">
    <source>
        <dbReference type="ARBA" id="ARBA00022448"/>
    </source>
</evidence>
<keyword evidence="7" id="KW-0869">Chloride channel</keyword>
<proteinExistence type="predicted"/>
<feature type="transmembrane region" description="Helical" evidence="10">
    <location>
        <begin position="296"/>
        <end position="317"/>
    </location>
</feature>
<keyword evidence="5" id="KW-0406">Ion transport</keyword>
<dbReference type="GO" id="GO:0034707">
    <property type="term" value="C:chloride channel complex"/>
    <property type="evidence" value="ECO:0007669"/>
    <property type="project" value="UniProtKB-KW"/>
</dbReference>
<evidence type="ECO:0000256" key="4">
    <source>
        <dbReference type="ARBA" id="ARBA00022989"/>
    </source>
</evidence>
<name>A0A1H6F729_9GAMM</name>
<keyword evidence="12" id="KW-1185">Reference proteome</keyword>
<feature type="transmembrane region" description="Helical" evidence="10">
    <location>
        <begin position="188"/>
        <end position="206"/>
    </location>
</feature>
<keyword evidence="6 10" id="KW-0472">Membrane</keyword>
<dbReference type="InterPro" id="IPR014743">
    <property type="entry name" value="Cl-channel_core"/>
</dbReference>
<evidence type="ECO:0000256" key="9">
    <source>
        <dbReference type="ARBA" id="ARBA00023303"/>
    </source>
</evidence>
<dbReference type="OrthoDB" id="9767361at2"/>
<evidence type="ECO:0000256" key="6">
    <source>
        <dbReference type="ARBA" id="ARBA00023136"/>
    </source>
</evidence>
<evidence type="ECO:0000313" key="12">
    <source>
        <dbReference type="Proteomes" id="UP000236724"/>
    </source>
</evidence>
<evidence type="ECO:0000256" key="7">
    <source>
        <dbReference type="ARBA" id="ARBA00023173"/>
    </source>
</evidence>
<feature type="transmembrane region" description="Helical" evidence="10">
    <location>
        <begin position="52"/>
        <end position="72"/>
    </location>
</feature>
<dbReference type="PANTHER" id="PTHR43427">
    <property type="entry name" value="CHLORIDE CHANNEL PROTEIN CLC-E"/>
    <property type="match status" value="1"/>
</dbReference>
<feature type="transmembrane region" description="Helical" evidence="10">
    <location>
        <begin position="7"/>
        <end position="32"/>
    </location>
</feature>
<dbReference type="InterPro" id="IPR050368">
    <property type="entry name" value="ClC-type_chloride_channel"/>
</dbReference>
<sequence length="417" mass="43426">MWCAHPLILRVTLLSLIVSLLAAGSVLLFRYLVEFIQIAALPEHQIGGYESLPGWLIFALPSAGGLLLGLVFHQLPLAMRQVGILHVLLRMRAKGRVVIPGKNTLLQFFAGIFAIVCGQSVDREGPGVHLGAGSGAKVANLAGMEEAEGRILVACGVAAAIAAAFNTPLAGIIFVIEVLEVAYQSLRFLPIMASAVLGALLGRFFYGAAPAFNVPALIPFPIAEMGYLLLLALVIGLLASGFIALVEFVNKYSRNWSPLYAFTLAGLITGLLGQLAPEILGVGYDSLSRILSGELLLYGLLAILACKFLATGCAIGLRVPGGVIGPSLLIGGTVGAIMGTLLGSGEHFAIYPLVGMLAMMGATLQAPLAALAALLELTGRTELILPGTLAVVSADLISRVILGRVSVFSALARLTKS</sequence>
<dbReference type="SUPFAM" id="SSF81340">
    <property type="entry name" value="Clc chloride channel"/>
    <property type="match status" value="1"/>
</dbReference>
<dbReference type="CDD" id="cd00400">
    <property type="entry name" value="Voltage_gated_ClC"/>
    <property type="match status" value="1"/>
</dbReference>
<feature type="transmembrane region" description="Helical" evidence="10">
    <location>
        <begin position="226"/>
        <end position="246"/>
    </location>
</feature>
<gene>
    <name evidence="11" type="primary">clcA</name>
    <name evidence="11" type="ORF">MBHS_01777</name>
</gene>
<evidence type="ECO:0000313" key="11">
    <source>
        <dbReference type="EMBL" id="SEH05922.1"/>
    </source>
</evidence>
<keyword evidence="3 10" id="KW-0812">Transmembrane</keyword>
<keyword evidence="2" id="KW-0813">Transport</keyword>
<dbReference type="Pfam" id="PF00654">
    <property type="entry name" value="Voltage_CLC"/>
    <property type="match status" value="1"/>
</dbReference>
<keyword evidence="9" id="KW-0407">Ion channel</keyword>
<accession>A0A1H6F729</accession>
<dbReference type="PRINTS" id="PR00762">
    <property type="entry name" value="CLCHANNEL"/>
</dbReference>
<evidence type="ECO:0000256" key="1">
    <source>
        <dbReference type="ARBA" id="ARBA00004141"/>
    </source>
</evidence>
<evidence type="ECO:0000256" key="3">
    <source>
        <dbReference type="ARBA" id="ARBA00022692"/>
    </source>
</evidence>
<dbReference type="PANTHER" id="PTHR43427:SF6">
    <property type="entry name" value="CHLORIDE CHANNEL PROTEIN CLC-E"/>
    <property type="match status" value="1"/>
</dbReference>
<feature type="transmembrane region" description="Helical" evidence="10">
    <location>
        <begin position="151"/>
        <end position="176"/>
    </location>
</feature>
<comment type="subcellular location">
    <subcellularLocation>
        <location evidence="1">Membrane</location>
        <topology evidence="1">Multi-pass membrane protein</topology>
    </subcellularLocation>
</comment>
<evidence type="ECO:0000256" key="10">
    <source>
        <dbReference type="SAM" id="Phobius"/>
    </source>
</evidence>
<feature type="transmembrane region" description="Helical" evidence="10">
    <location>
        <begin position="349"/>
        <end position="375"/>
    </location>
</feature>
<evidence type="ECO:0000256" key="8">
    <source>
        <dbReference type="ARBA" id="ARBA00023214"/>
    </source>
</evidence>
<dbReference type="AlphaFoldDB" id="A0A1H6F729"/>
<protein>
    <submittedName>
        <fullName evidence="11">H(+)/Cl(-) exchange transporter ClcA</fullName>
    </submittedName>
</protein>
<feature type="transmembrane region" description="Helical" evidence="10">
    <location>
        <begin position="258"/>
        <end position="276"/>
    </location>
</feature>
<dbReference type="RefSeq" id="WP_103919773.1">
    <property type="nucleotide sequence ID" value="NZ_FMSV02000407.1"/>
</dbReference>
<dbReference type="Proteomes" id="UP000236724">
    <property type="component" value="Unassembled WGS sequence"/>
</dbReference>
<dbReference type="EMBL" id="FMSV02000407">
    <property type="protein sequence ID" value="SEH05922.1"/>
    <property type="molecule type" value="Genomic_DNA"/>
</dbReference>